<keyword evidence="2" id="KW-1185">Reference proteome</keyword>
<proteinExistence type="predicted"/>
<protein>
    <submittedName>
        <fullName evidence="1">Uncharacterized protein</fullName>
    </submittedName>
</protein>
<name>A0ABR1LS28_9PEZI</name>
<accession>A0ABR1LS28</accession>
<sequence>MPATLRHSKPGVGENELKAYIADVVDSLGSKMTIWPVEKELHSPNLAVNSSHSRLPVSFQAHIFFILAGRDVWAYSDQRNRLPHEKVFINQCPNAWLSLSSALYSEPLSGLYSLFHLLWPRLLSLSLPPFATPSGNAYRSSSSSVRQRTWDHPCPDIQRARIHQQHISPEQLAKPHLIPGSLVNTVVYSPPPSSPPYLSNTTSSTSEPNILTQVLVPASLDCWASPLIGLAAFASPPHLYPWTPAIPTQQSSQLCSHPPVSLKRKPDHLFRSRLRLNDPAMQLAVHHQRKHTTLAIVASVHNECGGASPCWNREKCKGGGSMAPRKDYRDHEDLPQQQRGFGEKAGREAYLKFNHRIVFTHIIRQGGNLHPVFDDPLPQGSPTCHSSPLRAIGIHPLPSTIKPQPSLLIFPRFSMHQFLGGPTFRRIVLRPAGRI</sequence>
<dbReference type="EMBL" id="JBBPDW010000031">
    <property type="protein sequence ID" value="KAK7537982.1"/>
    <property type="molecule type" value="Genomic_DNA"/>
</dbReference>
<evidence type="ECO:0000313" key="1">
    <source>
        <dbReference type="EMBL" id="KAK7537982.1"/>
    </source>
</evidence>
<dbReference type="Proteomes" id="UP001365128">
    <property type="component" value="Unassembled WGS sequence"/>
</dbReference>
<reference evidence="1 2" key="1">
    <citation type="submission" date="2024-04" db="EMBL/GenBank/DDBJ databases">
        <title>Phyllosticta paracitricarpa is synonymous to the EU quarantine fungus P. citricarpa based on phylogenomic analyses.</title>
        <authorList>
            <consortium name="Lawrence Berkeley National Laboratory"/>
            <person name="Van Ingen-Buijs V.A."/>
            <person name="Van Westerhoven A.C."/>
            <person name="Haridas S."/>
            <person name="Skiadas P."/>
            <person name="Martin F."/>
            <person name="Groenewald J.Z."/>
            <person name="Crous P.W."/>
            <person name="Seidl M.F."/>
        </authorList>
    </citation>
    <scope>NUCLEOTIDE SEQUENCE [LARGE SCALE GENOMIC DNA]</scope>
    <source>
        <strain evidence="1 2">CBS 122670</strain>
    </source>
</reference>
<comment type="caution">
    <text evidence="1">The sequence shown here is derived from an EMBL/GenBank/DDBJ whole genome shotgun (WGS) entry which is preliminary data.</text>
</comment>
<gene>
    <name evidence="1" type="ORF">IWX46DRAFT_583305</name>
</gene>
<evidence type="ECO:0000313" key="2">
    <source>
        <dbReference type="Proteomes" id="UP001365128"/>
    </source>
</evidence>
<organism evidence="1 2">
    <name type="scientific">Phyllosticta citricarpa</name>
    <dbReference type="NCBI Taxonomy" id="55181"/>
    <lineage>
        <taxon>Eukaryota</taxon>
        <taxon>Fungi</taxon>
        <taxon>Dikarya</taxon>
        <taxon>Ascomycota</taxon>
        <taxon>Pezizomycotina</taxon>
        <taxon>Dothideomycetes</taxon>
        <taxon>Dothideomycetes incertae sedis</taxon>
        <taxon>Botryosphaeriales</taxon>
        <taxon>Phyllostictaceae</taxon>
        <taxon>Phyllosticta</taxon>
    </lineage>
</organism>